<feature type="transmembrane region" description="Helical" evidence="1">
    <location>
        <begin position="6"/>
        <end position="25"/>
    </location>
</feature>
<evidence type="ECO:0008006" key="4">
    <source>
        <dbReference type="Google" id="ProtNLM"/>
    </source>
</evidence>
<reference evidence="3" key="1">
    <citation type="journal article" date="2019" name="Int. J. Syst. Evol. Microbiol.">
        <title>The Global Catalogue of Microorganisms (GCM) 10K type strain sequencing project: providing services to taxonomists for standard genome sequencing and annotation.</title>
        <authorList>
            <consortium name="The Broad Institute Genomics Platform"/>
            <consortium name="The Broad Institute Genome Sequencing Center for Infectious Disease"/>
            <person name="Wu L."/>
            <person name="Ma J."/>
        </authorList>
    </citation>
    <scope>NUCLEOTIDE SEQUENCE [LARGE SCALE GENOMIC DNA]</scope>
    <source>
        <strain evidence="3">DT92</strain>
    </source>
</reference>
<keyword evidence="1" id="KW-0472">Membrane</keyword>
<evidence type="ECO:0000256" key="1">
    <source>
        <dbReference type="SAM" id="Phobius"/>
    </source>
</evidence>
<keyword evidence="3" id="KW-1185">Reference proteome</keyword>
<protein>
    <recommendedName>
        <fullName evidence="4">Tetratricopeptide repeat protein</fullName>
    </recommendedName>
</protein>
<dbReference type="RefSeq" id="WP_378319429.1">
    <property type="nucleotide sequence ID" value="NZ_JBHUHY010000003.1"/>
</dbReference>
<comment type="caution">
    <text evidence="2">The sequence shown here is derived from an EMBL/GenBank/DDBJ whole genome shotgun (WGS) entry which is preliminary data.</text>
</comment>
<accession>A0ABW5AVX5</accession>
<name>A0ABW5AVX5_9FLAO</name>
<feature type="transmembrane region" description="Helical" evidence="1">
    <location>
        <begin position="202"/>
        <end position="221"/>
    </location>
</feature>
<organism evidence="2 3">
    <name type="scientific">Aquimarina celericrescens</name>
    <dbReference type="NCBI Taxonomy" id="1964542"/>
    <lineage>
        <taxon>Bacteria</taxon>
        <taxon>Pseudomonadati</taxon>
        <taxon>Bacteroidota</taxon>
        <taxon>Flavobacteriia</taxon>
        <taxon>Flavobacteriales</taxon>
        <taxon>Flavobacteriaceae</taxon>
        <taxon>Aquimarina</taxon>
    </lineage>
</organism>
<dbReference type="Proteomes" id="UP001597344">
    <property type="component" value="Unassembled WGS sequence"/>
</dbReference>
<proteinExistence type="predicted"/>
<gene>
    <name evidence="2" type="ORF">ACFSJT_06595</name>
</gene>
<evidence type="ECO:0000313" key="2">
    <source>
        <dbReference type="EMBL" id="MFD2186455.1"/>
    </source>
</evidence>
<feature type="transmembrane region" description="Helical" evidence="1">
    <location>
        <begin position="32"/>
        <end position="54"/>
    </location>
</feature>
<evidence type="ECO:0000313" key="3">
    <source>
        <dbReference type="Proteomes" id="UP001597344"/>
    </source>
</evidence>
<sequence>MNKFLVYFVFFTITILIFSIVPVVFEINSNSWLFILLFSLILIIVLGVMIYFSFRKIVNSFKQPDVEHIFKNYRSSQMFYSSKEMNFAYLHFKSLVFSLYGRFEEGLLEMHKIDLVNLSSTYEVWRLNAIALNNYLRRKNIDESIAMIEKAVELIRQNRRTIRLFRKIAEKSCETYIEIGEVLNCNYNESIIISLEKKFERFSSILFLLKLIVAWVLCIAYEQKREYSKKESMEAFLKKNAPYCRALFNFNPT</sequence>
<keyword evidence="1" id="KW-0812">Transmembrane</keyword>
<keyword evidence="1" id="KW-1133">Transmembrane helix</keyword>
<dbReference type="EMBL" id="JBHUHY010000003">
    <property type="protein sequence ID" value="MFD2186455.1"/>
    <property type="molecule type" value="Genomic_DNA"/>
</dbReference>